<feature type="transmembrane region" description="Helical" evidence="1">
    <location>
        <begin position="289"/>
        <end position="309"/>
    </location>
</feature>
<organism evidence="2 3">
    <name type="scientific">Clostridium aciditolerans</name>
    <dbReference type="NCBI Taxonomy" id="339861"/>
    <lineage>
        <taxon>Bacteria</taxon>
        <taxon>Bacillati</taxon>
        <taxon>Bacillota</taxon>
        <taxon>Clostridia</taxon>
        <taxon>Eubacteriales</taxon>
        <taxon>Clostridiaceae</taxon>
        <taxon>Clostridium</taxon>
    </lineage>
</organism>
<feature type="transmembrane region" description="Helical" evidence="1">
    <location>
        <begin position="340"/>
        <end position="361"/>
    </location>
</feature>
<feature type="transmembrane region" description="Helical" evidence="1">
    <location>
        <begin position="315"/>
        <end position="333"/>
    </location>
</feature>
<dbReference type="Proteomes" id="UP000622687">
    <property type="component" value="Unassembled WGS sequence"/>
</dbReference>
<reference evidence="2" key="1">
    <citation type="submission" date="2020-12" db="EMBL/GenBank/DDBJ databases">
        <title>Clostridium thailandense sp. nov., a novel acetogenic bacterium isolated from peat land soil in Thailand.</title>
        <authorList>
            <person name="Chaikitkaew S."/>
            <person name="Birkeland N.K."/>
        </authorList>
    </citation>
    <scope>NUCLEOTIDE SEQUENCE</scope>
    <source>
        <strain evidence="2">DSM 17425</strain>
    </source>
</reference>
<evidence type="ECO:0000313" key="3">
    <source>
        <dbReference type="Proteomes" id="UP000622687"/>
    </source>
</evidence>
<dbReference type="Pfam" id="PF13687">
    <property type="entry name" value="DUF4153"/>
    <property type="match status" value="1"/>
</dbReference>
<feature type="transmembrane region" description="Helical" evidence="1">
    <location>
        <begin position="248"/>
        <end position="269"/>
    </location>
</feature>
<keyword evidence="1" id="KW-0812">Transmembrane</keyword>
<evidence type="ECO:0000313" key="2">
    <source>
        <dbReference type="EMBL" id="MBI6875093.1"/>
    </source>
</evidence>
<feature type="transmembrane region" description="Helical" evidence="1">
    <location>
        <begin position="81"/>
        <end position="98"/>
    </location>
</feature>
<dbReference type="InterPro" id="IPR025291">
    <property type="entry name" value="DUF4153"/>
</dbReference>
<feature type="transmembrane region" description="Helical" evidence="1">
    <location>
        <begin position="21"/>
        <end position="39"/>
    </location>
</feature>
<gene>
    <name evidence="2" type="ORF">I6U51_20680</name>
</gene>
<feature type="transmembrane region" description="Helical" evidence="1">
    <location>
        <begin position="177"/>
        <end position="195"/>
    </location>
</feature>
<feature type="transmembrane region" description="Helical" evidence="1">
    <location>
        <begin position="110"/>
        <end position="128"/>
    </location>
</feature>
<dbReference type="AlphaFoldDB" id="A0A934I2H8"/>
<feature type="transmembrane region" description="Helical" evidence="1">
    <location>
        <begin position="51"/>
        <end position="69"/>
    </location>
</feature>
<dbReference type="RefSeq" id="WP_211144453.1">
    <property type="nucleotide sequence ID" value="NZ_JAEEGB010000038.1"/>
</dbReference>
<sequence>MKIVKYIRNILSGLYLSIKRFPLAILFSASVAAVLIVISETNLKEDTLARIAMILALGIPLSLCIKLFFEKKEEKSIYKLLLAYIGGSLFLILYYFLFLKTREMVPITRYIAVSLALYLWFLFIPHLLKKEQFEMYIITVFTGFFITIIYSIVLYLGLSAILFTIDKLLGIKILGKVYYYTWLFVVFIFAVSYFLSGIPFKNQELTVKSYPKLLRILLLYIVMPLLTAYTIILYIYFGKIIITAHWPIGIVSHLVLWYSVIVTIVLFFITPIKDENPWQNKFLKFSPKILLPLLIMMFISIGIRINAYGVTERRYFVVILGVWLFLMMLYLSFTKKHRNIIIPLTLSIVALISVFGPLSSYSISKMSQNNRLEKILIKDNILKDGKLQSSPNIPKEDKAEISSILDYFNRNHSFKDVKYLPQNFKLDDMDKVFGFSFVASSYGPTGEYFTFMRNQSENALDISGYDYLFDTRTLNNHVNASSSPLTASYNYETAVVKVTYKGIEVYNKNLNSFVKNLIDKHGLFSKENSLSSEEMTLVEENEKIKVKFIFLNISGNKDPSTGNIDAKGIEFYMLLKIK</sequence>
<proteinExistence type="predicted"/>
<keyword evidence="1" id="KW-1133">Transmembrane helix</keyword>
<accession>A0A934I2H8</accession>
<dbReference type="EMBL" id="JAEEGB010000038">
    <property type="protein sequence ID" value="MBI6875093.1"/>
    <property type="molecule type" value="Genomic_DNA"/>
</dbReference>
<protein>
    <submittedName>
        <fullName evidence="2">DUF4153 domain-containing protein</fullName>
    </submittedName>
</protein>
<evidence type="ECO:0000256" key="1">
    <source>
        <dbReference type="SAM" id="Phobius"/>
    </source>
</evidence>
<feature type="transmembrane region" description="Helical" evidence="1">
    <location>
        <begin position="216"/>
        <end position="236"/>
    </location>
</feature>
<keyword evidence="1" id="KW-0472">Membrane</keyword>
<comment type="caution">
    <text evidence="2">The sequence shown here is derived from an EMBL/GenBank/DDBJ whole genome shotgun (WGS) entry which is preliminary data.</text>
</comment>
<name>A0A934I2H8_9CLOT</name>
<keyword evidence="3" id="KW-1185">Reference proteome</keyword>
<feature type="transmembrane region" description="Helical" evidence="1">
    <location>
        <begin position="135"/>
        <end position="165"/>
    </location>
</feature>